<evidence type="ECO:0000256" key="5">
    <source>
        <dbReference type="ARBA" id="ARBA00023125"/>
    </source>
</evidence>
<gene>
    <name evidence="15" type="ORF">Vafri_5517</name>
</gene>
<evidence type="ECO:0000256" key="8">
    <source>
        <dbReference type="ARBA" id="ARBA00055831"/>
    </source>
</evidence>
<accession>A0A8J4AWA6</accession>
<dbReference type="EMBL" id="BNCO01000006">
    <property type="protein sequence ID" value="GIL49021.1"/>
    <property type="molecule type" value="Genomic_DNA"/>
</dbReference>
<evidence type="ECO:0000313" key="15">
    <source>
        <dbReference type="EMBL" id="GIL49021.1"/>
    </source>
</evidence>
<comment type="caution">
    <text evidence="15">The sequence shown here is derived from an EMBL/GenBank/DDBJ whole genome shotgun (WGS) entry which is preliminary data.</text>
</comment>
<dbReference type="Gene3D" id="1.10.340.30">
    <property type="entry name" value="Hypothetical protein, domain 2"/>
    <property type="match status" value="1"/>
</dbReference>
<evidence type="ECO:0000256" key="7">
    <source>
        <dbReference type="ARBA" id="ARBA00023242"/>
    </source>
</evidence>
<dbReference type="FunFam" id="1.10.340.30:FF:000051">
    <property type="entry name" value="Methyl-CpG-binding domain protein 4"/>
    <property type="match status" value="1"/>
</dbReference>
<dbReference type="PANTHER" id="PTHR15074">
    <property type="entry name" value="METHYL-CPG-BINDING PROTEIN"/>
    <property type="match status" value="1"/>
</dbReference>
<dbReference type="InterPro" id="IPR011257">
    <property type="entry name" value="DNA_glycosylase"/>
</dbReference>
<comment type="subunit">
    <text evidence="9">Interacts with MLH1.</text>
</comment>
<dbReference type="Proteomes" id="UP000747399">
    <property type="component" value="Unassembled WGS sequence"/>
</dbReference>
<keyword evidence="4" id="KW-0378">Hydrolase</keyword>
<evidence type="ECO:0000256" key="1">
    <source>
        <dbReference type="ARBA" id="ARBA00004123"/>
    </source>
</evidence>
<reference evidence="15" key="1">
    <citation type="journal article" date="2021" name="Proc. Natl. Acad. Sci. U.S.A.">
        <title>Three genomes in the algal genus Volvox reveal the fate of a haploid sex-determining region after a transition to homothallism.</title>
        <authorList>
            <person name="Yamamoto K."/>
            <person name="Hamaji T."/>
            <person name="Kawai-Toyooka H."/>
            <person name="Matsuzaki R."/>
            <person name="Takahashi F."/>
            <person name="Nishimura Y."/>
            <person name="Kawachi M."/>
            <person name="Noguchi H."/>
            <person name="Minakuchi Y."/>
            <person name="Umen J.G."/>
            <person name="Toyoda A."/>
            <person name="Nozaki H."/>
        </authorList>
    </citation>
    <scope>NUCLEOTIDE SEQUENCE</scope>
    <source>
        <strain evidence="15">NIES-3780</strain>
    </source>
</reference>
<keyword evidence="6" id="KW-0234">DNA repair</keyword>
<dbReference type="PANTHER" id="PTHR15074:SF0">
    <property type="entry name" value="METHYL-CPG-BINDING DOMAIN PROTEIN 4-LIKE PROTEIN"/>
    <property type="match status" value="1"/>
</dbReference>
<organism evidence="15 16">
    <name type="scientific">Volvox africanus</name>
    <dbReference type="NCBI Taxonomy" id="51714"/>
    <lineage>
        <taxon>Eukaryota</taxon>
        <taxon>Viridiplantae</taxon>
        <taxon>Chlorophyta</taxon>
        <taxon>core chlorophytes</taxon>
        <taxon>Chlorophyceae</taxon>
        <taxon>CS clade</taxon>
        <taxon>Chlamydomonadales</taxon>
        <taxon>Volvocaceae</taxon>
        <taxon>Volvox</taxon>
    </lineage>
</organism>
<protein>
    <recommendedName>
        <fullName evidence="10">Methyl-CpG-binding domain protein 4</fullName>
    </recommendedName>
    <alternativeName>
        <fullName evidence="11">Methyl-CpG-binding protein MBD4</fullName>
    </alternativeName>
    <alternativeName>
        <fullName evidence="12">Mismatch-specific DNA N-glycosylase</fullName>
    </alternativeName>
</protein>
<feature type="compositionally biased region" description="Basic and acidic residues" evidence="13">
    <location>
        <begin position="431"/>
        <end position="456"/>
    </location>
</feature>
<comment type="subcellular location">
    <subcellularLocation>
        <location evidence="1">Nucleus</location>
    </subcellularLocation>
</comment>
<dbReference type="InterPro" id="IPR003265">
    <property type="entry name" value="HhH-GPD_domain"/>
</dbReference>
<feature type="region of interest" description="Disordered" evidence="13">
    <location>
        <begin position="80"/>
        <end position="118"/>
    </location>
</feature>
<sequence>MQQPKAKNAEMALAAHTSTYNSSENKTFFTTSAPIGPSQSLPGLQLEKALVPIAEHPLEKLTSIGVHLRDRLRNQINRGRQTQISAPSSPSDTQPHHPHLVDVSKADLKPSDTNQRNVEHMTRRLRRRFVVFEKPDDVKKVAAAHAADAVAIAATAVPNAETSEAAAAAEMEEAALVPSRLLPKETLPHGATRCGERRRVAAVAAVVKACRGRRGRRRLHAGAAAVAVAPEAAVAEPLPQLHTGTQMAVQVEETDDPQQTDPRISTWIPPASPWGLIEEALYDNPWRLLVACILLNRTTGRQVRQVIGPLWRAYPTAEAMAIADPRVIQDIVRPLGLHAVRAARLVRFSQEFISKEWTNPSELHGVGRYGEEAYFIFCRGRWREMQPEDKDLRRYLLWLESTGGEGSGLEREDLAAILQCVCEEEQEGKEQEGKERRCGRQPQRQEEGEEKEKMEEEKDEEEDEERGKMDKDGVLGRVERLERSREQKRKKRKRGRGRGRGRE</sequence>
<feature type="compositionally biased region" description="Basic and acidic residues" evidence="13">
    <location>
        <begin position="465"/>
        <end position="485"/>
    </location>
</feature>
<name>A0A8J4AWA6_9CHLO</name>
<feature type="domain" description="HhH-GPD" evidence="14">
    <location>
        <begin position="290"/>
        <end position="404"/>
    </location>
</feature>
<keyword evidence="3" id="KW-0227">DNA damage</keyword>
<feature type="compositionally biased region" description="Basic and acidic residues" evidence="13">
    <location>
        <begin position="99"/>
        <end position="110"/>
    </location>
</feature>
<evidence type="ECO:0000313" key="16">
    <source>
        <dbReference type="Proteomes" id="UP000747399"/>
    </source>
</evidence>
<dbReference type="Pfam" id="PF00730">
    <property type="entry name" value="HhH-GPD"/>
    <property type="match status" value="1"/>
</dbReference>
<evidence type="ECO:0000256" key="2">
    <source>
        <dbReference type="ARBA" id="ARBA00022553"/>
    </source>
</evidence>
<feature type="compositionally biased region" description="Basic residues" evidence="13">
    <location>
        <begin position="486"/>
        <end position="503"/>
    </location>
</feature>
<dbReference type="GO" id="GO:0006284">
    <property type="term" value="P:base-excision repair"/>
    <property type="evidence" value="ECO:0007669"/>
    <property type="project" value="InterPro"/>
</dbReference>
<comment type="function">
    <text evidence="8">Mismatch-specific DNA N-glycosylase involved in DNA repair. Has thymine glycosylase activity and is specific for G:T mismatches within methylated and unmethylated CpG sites. Can also remove uracil or 5-fluorouracil in G:U mismatches. Has no lyase activity. Was first identified as methyl-CpG-binding protein.</text>
</comment>
<evidence type="ECO:0000256" key="11">
    <source>
        <dbReference type="ARBA" id="ARBA00076709"/>
    </source>
</evidence>
<dbReference type="InterPro" id="IPR045138">
    <property type="entry name" value="MeCP2/MBD4"/>
</dbReference>
<evidence type="ECO:0000256" key="13">
    <source>
        <dbReference type="SAM" id="MobiDB-lite"/>
    </source>
</evidence>
<keyword evidence="16" id="KW-1185">Reference proteome</keyword>
<evidence type="ECO:0000256" key="4">
    <source>
        <dbReference type="ARBA" id="ARBA00022801"/>
    </source>
</evidence>
<evidence type="ECO:0000256" key="10">
    <source>
        <dbReference type="ARBA" id="ARBA00069821"/>
    </source>
</evidence>
<evidence type="ECO:0000256" key="6">
    <source>
        <dbReference type="ARBA" id="ARBA00023204"/>
    </source>
</evidence>
<keyword evidence="7" id="KW-0539">Nucleus</keyword>
<dbReference type="GO" id="GO:0005634">
    <property type="term" value="C:nucleus"/>
    <property type="evidence" value="ECO:0007669"/>
    <property type="project" value="UniProtKB-SubCell"/>
</dbReference>
<evidence type="ECO:0000256" key="12">
    <source>
        <dbReference type="ARBA" id="ARBA00083330"/>
    </source>
</evidence>
<feature type="compositionally biased region" description="Polar residues" evidence="13">
    <location>
        <begin position="80"/>
        <end position="93"/>
    </location>
</feature>
<proteinExistence type="predicted"/>
<dbReference type="AlphaFoldDB" id="A0A8J4AWA6"/>
<evidence type="ECO:0000256" key="9">
    <source>
        <dbReference type="ARBA" id="ARBA00062707"/>
    </source>
</evidence>
<dbReference type="GO" id="GO:0016787">
    <property type="term" value="F:hydrolase activity"/>
    <property type="evidence" value="ECO:0007669"/>
    <property type="project" value="UniProtKB-KW"/>
</dbReference>
<feature type="region of interest" description="Disordered" evidence="13">
    <location>
        <begin position="431"/>
        <end position="503"/>
    </location>
</feature>
<evidence type="ECO:0000259" key="14">
    <source>
        <dbReference type="Pfam" id="PF00730"/>
    </source>
</evidence>
<keyword evidence="5" id="KW-0238">DNA-binding</keyword>
<evidence type="ECO:0000256" key="3">
    <source>
        <dbReference type="ARBA" id="ARBA00022763"/>
    </source>
</evidence>
<keyword evidence="2" id="KW-0597">Phosphoprotein</keyword>
<dbReference type="SUPFAM" id="SSF48150">
    <property type="entry name" value="DNA-glycosylase"/>
    <property type="match status" value="1"/>
</dbReference>
<dbReference type="GO" id="GO:0003677">
    <property type="term" value="F:DNA binding"/>
    <property type="evidence" value="ECO:0007669"/>
    <property type="project" value="UniProtKB-KW"/>
</dbReference>